<keyword evidence="2" id="KW-0472">Membrane</keyword>
<evidence type="ECO:0000256" key="1">
    <source>
        <dbReference type="SAM" id="MobiDB-lite"/>
    </source>
</evidence>
<gene>
    <name evidence="3" type="ORF">COT87_03200</name>
</gene>
<name>A0A2H0VK93_9BACT</name>
<keyword evidence="2" id="KW-0812">Transmembrane</keyword>
<evidence type="ECO:0000256" key="2">
    <source>
        <dbReference type="SAM" id="Phobius"/>
    </source>
</evidence>
<dbReference type="Proteomes" id="UP000230796">
    <property type="component" value="Unassembled WGS sequence"/>
</dbReference>
<sequence>MIDESLPQKPHPSLLPIIFGFLIVIVVASAIGIAYYKTKLKTTPPLPSPSPTASAIALASADPSPSPTATQTPTPTRKPVSAIKPGVSPTPTPIPQPTLDIRFGNPSASVKQTIDEGKGDGRVINREYTSIQLGQFDEVMSSWSPRVTVCFHLVANENIAGKDLKFSFSLDDKIETEDNLGQYDKLEAGRLYDWCHDVTGNIGKHIAKLLLNPDKSVKESKYTNDLARLEWENLADKIAPNFTLTGPNQDSNKTCLSLQYISDNVTKNSELKIEEKFDAGTWATTTSTTYCTTGTTGSQHTYTAKITDARGNVNEQSKTFVLY</sequence>
<organism evidence="3 4">
    <name type="scientific">Candidatus Collierbacteria bacterium CG10_big_fil_rev_8_21_14_0_10_44_9</name>
    <dbReference type="NCBI Taxonomy" id="1974535"/>
    <lineage>
        <taxon>Bacteria</taxon>
        <taxon>Candidatus Collieribacteriota</taxon>
    </lineage>
</organism>
<proteinExistence type="predicted"/>
<dbReference type="AlphaFoldDB" id="A0A2H0VK93"/>
<reference evidence="4" key="1">
    <citation type="submission" date="2017-09" db="EMBL/GenBank/DDBJ databases">
        <title>Depth-based differentiation of microbial function through sediment-hosted aquifers and enrichment of novel symbionts in the deep terrestrial subsurface.</title>
        <authorList>
            <person name="Probst A.J."/>
            <person name="Ladd B."/>
            <person name="Jarett J.K."/>
            <person name="Geller-Mcgrath D.E."/>
            <person name="Sieber C.M.K."/>
            <person name="Emerson J.B."/>
            <person name="Anantharaman K."/>
            <person name="Thomas B.C."/>
            <person name="Malmstrom R."/>
            <person name="Stieglmeier M."/>
            <person name="Klingl A."/>
            <person name="Woyke T."/>
            <person name="Ryan C.M."/>
            <person name="Banfield J.F."/>
        </authorList>
    </citation>
    <scope>NUCLEOTIDE SEQUENCE [LARGE SCALE GENOMIC DNA]</scope>
</reference>
<protein>
    <submittedName>
        <fullName evidence="3">Uncharacterized protein</fullName>
    </submittedName>
</protein>
<accession>A0A2H0VK93</accession>
<evidence type="ECO:0000313" key="3">
    <source>
        <dbReference type="EMBL" id="PIR98730.1"/>
    </source>
</evidence>
<dbReference type="EMBL" id="PFAF01000068">
    <property type="protein sequence ID" value="PIR98730.1"/>
    <property type="molecule type" value="Genomic_DNA"/>
</dbReference>
<keyword evidence="2" id="KW-1133">Transmembrane helix</keyword>
<feature type="compositionally biased region" description="Low complexity" evidence="1">
    <location>
        <begin position="51"/>
        <end position="75"/>
    </location>
</feature>
<comment type="caution">
    <text evidence="3">The sequence shown here is derived from an EMBL/GenBank/DDBJ whole genome shotgun (WGS) entry which is preliminary data.</text>
</comment>
<feature type="region of interest" description="Disordered" evidence="1">
    <location>
        <begin position="42"/>
        <end position="102"/>
    </location>
</feature>
<evidence type="ECO:0000313" key="4">
    <source>
        <dbReference type="Proteomes" id="UP000230796"/>
    </source>
</evidence>
<feature type="transmembrane region" description="Helical" evidence="2">
    <location>
        <begin position="14"/>
        <end position="36"/>
    </location>
</feature>